<evidence type="ECO:0000256" key="1">
    <source>
        <dbReference type="ARBA" id="ARBA00004196"/>
    </source>
</evidence>
<dbReference type="CDD" id="cd01536">
    <property type="entry name" value="PBP1_ABC_sugar_binding-like"/>
    <property type="match status" value="1"/>
</dbReference>
<dbReference type="GO" id="GO:0030313">
    <property type="term" value="C:cell envelope"/>
    <property type="evidence" value="ECO:0007669"/>
    <property type="project" value="UniProtKB-SubCell"/>
</dbReference>
<reference evidence="6 7" key="1">
    <citation type="submission" date="2019-04" db="EMBL/GenBank/DDBJ databases">
        <authorList>
            <person name="Poehlein A."/>
            <person name="Bengelsdorf F.R."/>
            <person name="Duerre P."/>
            <person name="Daniel R."/>
        </authorList>
    </citation>
    <scope>NUCLEOTIDE SEQUENCE [LARGE SCALE GENOMIC DNA]</scope>
    <source>
        <strain evidence="6 7">BS-1</strain>
    </source>
</reference>
<feature type="signal peptide" evidence="4">
    <location>
        <begin position="1"/>
        <end position="20"/>
    </location>
</feature>
<comment type="similarity">
    <text evidence="2">Belongs to the bacterial solute-binding protein 2 family.</text>
</comment>
<dbReference type="PROSITE" id="PS51257">
    <property type="entry name" value="PROKAR_LIPOPROTEIN"/>
    <property type="match status" value="1"/>
</dbReference>
<dbReference type="InterPro" id="IPR025997">
    <property type="entry name" value="SBP_2_dom"/>
</dbReference>
<evidence type="ECO:0000256" key="4">
    <source>
        <dbReference type="SAM" id="SignalP"/>
    </source>
</evidence>
<dbReference type="Proteomes" id="UP000297714">
    <property type="component" value="Unassembled WGS sequence"/>
</dbReference>
<feature type="chain" id="PRO_5038818107" evidence="4">
    <location>
        <begin position="21"/>
        <end position="339"/>
    </location>
</feature>
<proteinExistence type="inferred from homology"/>
<dbReference type="AlphaFoldDB" id="A0A4Z0YEI6"/>
<dbReference type="PANTHER" id="PTHR46847">
    <property type="entry name" value="D-ALLOSE-BINDING PERIPLASMIC PROTEIN-RELATED"/>
    <property type="match status" value="1"/>
</dbReference>
<gene>
    <name evidence="6" type="primary">rbsB_1</name>
    <name evidence="6" type="ORF">CAGA_00220</name>
</gene>
<keyword evidence="3 4" id="KW-0732">Signal</keyword>
<dbReference type="RefSeq" id="WP_135656464.1">
    <property type="nucleotide sequence ID" value="NZ_JAJUFJ010000009.1"/>
</dbReference>
<dbReference type="Pfam" id="PF13407">
    <property type="entry name" value="Peripla_BP_4"/>
    <property type="match status" value="1"/>
</dbReference>
<protein>
    <submittedName>
        <fullName evidence="6">D-ribose-binding periplasmic protein</fullName>
    </submittedName>
</protein>
<accession>A0A4Z0YEI6</accession>
<evidence type="ECO:0000256" key="2">
    <source>
        <dbReference type="ARBA" id="ARBA00007639"/>
    </source>
</evidence>
<dbReference type="SUPFAM" id="SSF53822">
    <property type="entry name" value="Periplasmic binding protein-like I"/>
    <property type="match status" value="1"/>
</dbReference>
<evidence type="ECO:0000313" key="7">
    <source>
        <dbReference type="Proteomes" id="UP000297714"/>
    </source>
</evidence>
<name>A0A4Z0YEI6_9FIRM</name>
<comment type="subcellular location">
    <subcellularLocation>
        <location evidence="1">Cell envelope</location>
    </subcellularLocation>
</comment>
<dbReference type="InterPro" id="IPR028082">
    <property type="entry name" value="Peripla_BP_I"/>
</dbReference>
<evidence type="ECO:0000313" key="6">
    <source>
        <dbReference type="EMBL" id="TGJ77631.1"/>
    </source>
</evidence>
<dbReference type="PANTHER" id="PTHR46847:SF1">
    <property type="entry name" value="D-ALLOSE-BINDING PERIPLASMIC PROTEIN-RELATED"/>
    <property type="match status" value="1"/>
</dbReference>
<dbReference type="OrthoDB" id="569491at2"/>
<dbReference type="GO" id="GO:0030246">
    <property type="term" value="F:carbohydrate binding"/>
    <property type="evidence" value="ECO:0007669"/>
    <property type="project" value="UniProtKB-ARBA"/>
</dbReference>
<evidence type="ECO:0000259" key="5">
    <source>
        <dbReference type="Pfam" id="PF13407"/>
    </source>
</evidence>
<feature type="domain" description="Periplasmic binding protein" evidence="5">
    <location>
        <begin position="56"/>
        <end position="308"/>
    </location>
</feature>
<organism evidence="6 7">
    <name type="scientific">Caproiciproducens galactitolivorans</name>
    <dbReference type="NCBI Taxonomy" id="642589"/>
    <lineage>
        <taxon>Bacteria</taxon>
        <taxon>Bacillati</taxon>
        <taxon>Bacillota</taxon>
        <taxon>Clostridia</taxon>
        <taxon>Eubacteriales</taxon>
        <taxon>Acutalibacteraceae</taxon>
        <taxon>Caproiciproducens</taxon>
    </lineage>
</organism>
<comment type="caution">
    <text evidence="6">The sequence shown here is derived from an EMBL/GenBank/DDBJ whole genome shotgun (WGS) entry which is preliminary data.</text>
</comment>
<evidence type="ECO:0000256" key="3">
    <source>
        <dbReference type="ARBA" id="ARBA00022729"/>
    </source>
</evidence>
<dbReference type="Gene3D" id="3.40.50.2300">
    <property type="match status" value="2"/>
</dbReference>
<dbReference type="EMBL" id="SRMQ01000001">
    <property type="protein sequence ID" value="TGJ77631.1"/>
    <property type="molecule type" value="Genomic_DNA"/>
</dbReference>
<sequence length="339" mass="35592">MKTKRILAALMGGIMVLSMAACSGSSGSSTAASTAGESTAAKETASAGKDNSNITIGVILKTLSSEYWGYVAAGVKQAEKDLGVKVELQGPPSETSYNEQSNMIETTISAGKVNALVIAPLQPDMVVTKLQDATMPILFVDTDANYDKKVAFIGTSNEAAAKTGGEYIAKLIGKGKKAVLIGGVQGDTTCEARMKGYREGLEANGVEILGIQYANATADKAVQVMENFMQTYPQIDAVLCNNDDMAMGAQRAAAQAGRADKMKFMGFDGNATSVQSIIDGKETASVAQSPYDMGYQAVVNAVKAAKGETVEKNIIIETKLIDSSNAKEYLDKLNKMLGK</sequence>
<keyword evidence="7" id="KW-1185">Reference proteome</keyword>